<feature type="chain" id="PRO_5007542983" evidence="2">
    <location>
        <begin position="18"/>
        <end position="219"/>
    </location>
</feature>
<evidence type="ECO:0000259" key="3">
    <source>
        <dbReference type="Pfam" id="PF18322"/>
    </source>
</evidence>
<accession>A0A147BVD4</accession>
<evidence type="ECO:0000313" key="4">
    <source>
        <dbReference type="EMBL" id="JAR94706.1"/>
    </source>
</evidence>
<reference evidence="4" key="1">
    <citation type="journal article" date="2018" name="PLoS Negl. Trop. Dis.">
        <title>Sialome diversity of ticks revealed by RNAseq of single tick salivary glands.</title>
        <authorList>
            <person name="Perner J."/>
            <person name="Kropackova S."/>
            <person name="Kopacek P."/>
            <person name="Ribeiro J.M."/>
        </authorList>
    </citation>
    <scope>NUCLEOTIDE SEQUENCE</scope>
    <source>
        <strain evidence="4">Siblings of single egg batch collected in Ceske Budejovice</strain>
        <tissue evidence="4">Salivary glands</tissue>
    </source>
</reference>
<feature type="compositionally biased region" description="Basic and acidic residues" evidence="1">
    <location>
        <begin position="140"/>
        <end position="151"/>
    </location>
</feature>
<feature type="non-terminal residue" evidence="4">
    <location>
        <position position="219"/>
    </location>
</feature>
<proteinExistence type="predicted"/>
<feature type="signal peptide" evidence="2">
    <location>
        <begin position="1"/>
        <end position="17"/>
    </location>
</feature>
<dbReference type="EMBL" id="GEGO01000698">
    <property type="protein sequence ID" value="JAR94706.1"/>
    <property type="molecule type" value="Transcribed_RNA"/>
</dbReference>
<organism evidence="4">
    <name type="scientific">Ixodes ricinus</name>
    <name type="common">Common tick</name>
    <name type="synonym">Acarus ricinus</name>
    <dbReference type="NCBI Taxonomy" id="34613"/>
    <lineage>
        <taxon>Eukaryota</taxon>
        <taxon>Metazoa</taxon>
        <taxon>Ecdysozoa</taxon>
        <taxon>Arthropoda</taxon>
        <taxon>Chelicerata</taxon>
        <taxon>Arachnida</taxon>
        <taxon>Acari</taxon>
        <taxon>Parasitiformes</taxon>
        <taxon>Ixodida</taxon>
        <taxon>Ixodoidea</taxon>
        <taxon>Ixodidae</taxon>
        <taxon>Ixodinae</taxon>
        <taxon>Ixodes</taxon>
    </lineage>
</organism>
<protein>
    <submittedName>
        <fullName evidence="4">Putative trypsin-like serine protease</fullName>
    </submittedName>
</protein>
<keyword evidence="2" id="KW-0732">Signal</keyword>
<feature type="region of interest" description="Disordered" evidence="1">
    <location>
        <begin position="135"/>
        <end position="155"/>
    </location>
</feature>
<dbReference type="GO" id="GO:0008233">
    <property type="term" value="F:peptidase activity"/>
    <property type="evidence" value="ECO:0007669"/>
    <property type="project" value="UniProtKB-KW"/>
</dbReference>
<dbReference type="InterPro" id="IPR041515">
    <property type="entry name" value="PPAF-2-like_Clip"/>
</dbReference>
<dbReference type="GO" id="GO:0006508">
    <property type="term" value="P:proteolysis"/>
    <property type="evidence" value="ECO:0007669"/>
    <property type="project" value="UniProtKB-KW"/>
</dbReference>
<evidence type="ECO:0000256" key="2">
    <source>
        <dbReference type="SAM" id="SignalP"/>
    </source>
</evidence>
<feature type="compositionally biased region" description="Gly residues" evidence="1">
    <location>
        <begin position="73"/>
        <end position="85"/>
    </location>
</feature>
<dbReference type="AlphaFoldDB" id="A0A147BVD4"/>
<name>A0A147BVD4_IXORI</name>
<feature type="region of interest" description="Disordered" evidence="1">
    <location>
        <begin position="73"/>
        <end position="103"/>
    </location>
</feature>
<sequence>MWRLLLVTLAALACAWALPQGDGIAGKYGGGRLPPPEVLPPVQQDFPPLYMPPVQGGGGYGQGGGGLYGGGMQPQAGGGDYGNEGGAAPPQGGDGGDYGGGAPMPPQDGGNFGGQGDCVCVPYYQCKEGMVSEDGSGLLDARKKPPPKEEIPLDGLNDQKCPGVDQICCAEPSAVTEQPYVASCGIRNDNGINSRILTKDGKGEAEFGEWPWQAAVLKY</sequence>
<dbReference type="Pfam" id="PF18322">
    <property type="entry name" value="CLIP_1"/>
    <property type="match status" value="1"/>
</dbReference>
<keyword evidence="4" id="KW-0378">Hydrolase</keyword>
<feature type="domain" description="PPAF-2-like Clip" evidence="3">
    <location>
        <begin position="114"/>
        <end position="170"/>
    </location>
</feature>
<keyword evidence="4" id="KW-0645">Protease</keyword>
<evidence type="ECO:0000256" key="1">
    <source>
        <dbReference type="SAM" id="MobiDB-lite"/>
    </source>
</evidence>
<feature type="compositionally biased region" description="Gly residues" evidence="1">
    <location>
        <begin position="92"/>
        <end position="102"/>
    </location>
</feature>